<dbReference type="PANTHER" id="PTHR15960:SF3">
    <property type="entry name" value="UBIQUITIN-ASSOCIATED PROTEIN 1-LIKE"/>
    <property type="match status" value="1"/>
</dbReference>
<organism evidence="3 4">
    <name type="scientific">Engystomops pustulosus</name>
    <name type="common">Tungara frog</name>
    <name type="synonym">Physalaemus pustulosus</name>
    <dbReference type="NCBI Taxonomy" id="76066"/>
    <lineage>
        <taxon>Eukaryota</taxon>
        <taxon>Metazoa</taxon>
        <taxon>Chordata</taxon>
        <taxon>Craniata</taxon>
        <taxon>Vertebrata</taxon>
        <taxon>Euteleostomi</taxon>
        <taxon>Amphibia</taxon>
        <taxon>Batrachia</taxon>
        <taxon>Anura</taxon>
        <taxon>Neobatrachia</taxon>
        <taxon>Hyloidea</taxon>
        <taxon>Leptodactylidae</taxon>
        <taxon>Leiuperinae</taxon>
        <taxon>Engystomops</taxon>
    </lineage>
</organism>
<dbReference type="EMBL" id="WNYA01000004">
    <property type="protein sequence ID" value="KAG8575055.1"/>
    <property type="molecule type" value="Genomic_DNA"/>
</dbReference>
<keyword evidence="4" id="KW-1185">Reference proteome</keyword>
<dbReference type="AlphaFoldDB" id="A0AAV7BRH5"/>
<feature type="compositionally biased region" description="Polar residues" evidence="1">
    <location>
        <begin position="237"/>
        <end position="246"/>
    </location>
</feature>
<accession>A0AAV7BRH5</accession>
<dbReference type="Pfam" id="PF22567">
    <property type="entry name" value="UBA_9"/>
    <property type="match status" value="1"/>
</dbReference>
<evidence type="ECO:0000259" key="2">
    <source>
        <dbReference type="PROSITE" id="PS51497"/>
    </source>
</evidence>
<dbReference type="Gene3D" id="1.20.120.1920">
    <property type="entry name" value="UBAP1 SOUBA domain"/>
    <property type="match status" value="1"/>
</dbReference>
<dbReference type="InterPro" id="IPR042575">
    <property type="entry name" value="UBAP1_C"/>
</dbReference>
<dbReference type="PANTHER" id="PTHR15960">
    <property type="entry name" value="LD44032P"/>
    <property type="match status" value="1"/>
</dbReference>
<dbReference type="CDD" id="cd14316">
    <property type="entry name" value="UBA2_UBAP1_like"/>
    <property type="match status" value="1"/>
</dbReference>
<feature type="compositionally biased region" description="Acidic residues" evidence="1">
    <location>
        <begin position="134"/>
        <end position="150"/>
    </location>
</feature>
<dbReference type="PROSITE" id="PS51497">
    <property type="entry name" value="UMA"/>
    <property type="match status" value="1"/>
</dbReference>
<evidence type="ECO:0000313" key="3">
    <source>
        <dbReference type="EMBL" id="KAG8575055.1"/>
    </source>
</evidence>
<dbReference type="GO" id="GO:0000813">
    <property type="term" value="C:ESCRT I complex"/>
    <property type="evidence" value="ECO:0007669"/>
    <property type="project" value="InterPro"/>
</dbReference>
<gene>
    <name evidence="3" type="ORF">GDO81_009427</name>
</gene>
<feature type="compositionally biased region" description="Polar residues" evidence="1">
    <location>
        <begin position="106"/>
        <end position="122"/>
    </location>
</feature>
<dbReference type="GO" id="GO:0043130">
    <property type="term" value="F:ubiquitin binding"/>
    <property type="evidence" value="ECO:0007669"/>
    <property type="project" value="InterPro"/>
</dbReference>
<dbReference type="InterPro" id="IPR049467">
    <property type="entry name" value="UBAP-1-like_UBA2"/>
</dbReference>
<name>A0AAV7BRH5_ENGPU</name>
<reference evidence="3" key="1">
    <citation type="thesis" date="2020" institute="ProQuest LLC" country="789 East Eisenhower Parkway, Ann Arbor, MI, USA">
        <title>Comparative Genomics and Chromosome Evolution.</title>
        <authorList>
            <person name="Mudd A.B."/>
        </authorList>
    </citation>
    <scope>NUCLEOTIDE SEQUENCE</scope>
    <source>
        <strain evidence="3">237g6f4</strain>
        <tissue evidence="3">Blood</tissue>
    </source>
</reference>
<sequence>MSVLDDVPFKLYDGFTPFPSPDESKSHLSNVNVPDCSDILMCTVHNFSVERKVLDWVEKMYNRKDPMSSVRPTAPPYWMVHERKGVSSNRLYSPQLPSLPMRRCRSLSSSDVNNGRSRSSCGGENMEKERIFEEDGYSEDDEYSSSEESEREARQREARTRLCKSPQPQWSNRPRTSPVLPSPPPRCCCSHIESPPSHMKRRKAVTPSHVTKNEQEATSKRMTTLHPQKGNPESRGHPQSQHQPSNCCGHHLSPTPPPRPTCCCSKRPYSAGSIPPIRCHKPTYMSLNPYSCLPPTRRSHSDHSGDVLLALSQEERDVIEAVTSMGYPLRRAMIAMQKMGGQSLEQVLGYLGATDRLCKLGYEEAQVEEAMEMFQNSEIKAAEYLRLLLQFHDMGFQQEDIKEVLLIYDNHRDQSLEELMMRAQ</sequence>
<evidence type="ECO:0000313" key="4">
    <source>
        <dbReference type="Proteomes" id="UP000824782"/>
    </source>
</evidence>
<proteinExistence type="predicted"/>
<feature type="domain" description="UMA" evidence="2">
    <location>
        <begin position="4"/>
        <end position="54"/>
    </location>
</feature>
<dbReference type="InterPro" id="IPR038870">
    <property type="entry name" value="UBAP1"/>
</dbReference>
<comment type="caution">
    <text evidence="3">The sequence shown here is derived from an EMBL/GenBank/DDBJ whole genome shotgun (WGS) entry which is preliminary data.</text>
</comment>
<dbReference type="Pfam" id="PF21267">
    <property type="entry name" value="UBAP-1_UBA2"/>
    <property type="match status" value="1"/>
</dbReference>
<dbReference type="GO" id="GO:0043162">
    <property type="term" value="P:ubiquitin-dependent protein catabolic process via the multivesicular body sorting pathway"/>
    <property type="evidence" value="ECO:0007669"/>
    <property type="project" value="InterPro"/>
</dbReference>
<feature type="region of interest" description="Disordered" evidence="1">
    <location>
        <begin position="102"/>
        <end position="251"/>
    </location>
</feature>
<dbReference type="InterPro" id="IPR023340">
    <property type="entry name" value="UMA"/>
</dbReference>
<feature type="compositionally biased region" description="Basic and acidic residues" evidence="1">
    <location>
        <begin position="151"/>
        <end position="160"/>
    </location>
</feature>
<evidence type="ECO:0000256" key="1">
    <source>
        <dbReference type="SAM" id="MobiDB-lite"/>
    </source>
</evidence>
<protein>
    <recommendedName>
        <fullName evidence="2">UMA domain-containing protein</fullName>
    </recommendedName>
</protein>
<dbReference type="Proteomes" id="UP000824782">
    <property type="component" value="Unassembled WGS sequence"/>
</dbReference>
<dbReference type="InterPro" id="IPR015940">
    <property type="entry name" value="UBA"/>
</dbReference>